<dbReference type="PROSITE" id="PS00344">
    <property type="entry name" value="GATA_ZN_FINGER_1"/>
    <property type="match status" value="1"/>
</dbReference>
<dbReference type="PROSITE" id="PS50114">
    <property type="entry name" value="GATA_ZN_FINGER_2"/>
    <property type="match status" value="1"/>
</dbReference>
<keyword evidence="5" id="KW-0805">Transcription regulation</keyword>
<feature type="region of interest" description="Disordered" evidence="10">
    <location>
        <begin position="136"/>
        <end position="206"/>
    </location>
</feature>
<keyword evidence="7" id="KW-0804">Transcription</keyword>
<dbReference type="PRINTS" id="PR00619">
    <property type="entry name" value="GATAZNFINGER"/>
</dbReference>
<dbReference type="GO" id="GO:0000978">
    <property type="term" value="F:RNA polymerase II cis-regulatory region sequence-specific DNA binding"/>
    <property type="evidence" value="ECO:0007669"/>
    <property type="project" value="TreeGrafter"/>
</dbReference>
<evidence type="ECO:0000256" key="9">
    <source>
        <dbReference type="PROSITE-ProRule" id="PRU00094"/>
    </source>
</evidence>
<evidence type="ECO:0000256" key="4">
    <source>
        <dbReference type="ARBA" id="ARBA00022833"/>
    </source>
</evidence>
<dbReference type="EMBL" id="CAJOBH010037093">
    <property type="protein sequence ID" value="CAF4308358.1"/>
    <property type="molecule type" value="Genomic_DNA"/>
</dbReference>
<feature type="compositionally biased region" description="Low complexity" evidence="10">
    <location>
        <begin position="1"/>
        <end position="15"/>
    </location>
</feature>
<evidence type="ECO:0000256" key="6">
    <source>
        <dbReference type="ARBA" id="ARBA00023125"/>
    </source>
</evidence>
<dbReference type="InterPro" id="IPR000679">
    <property type="entry name" value="Znf_GATA"/>
</dbReference>
<proteinExistence type="predicted"/>
<evidence type="ECO:0000256" key="2">
    <source>
        <dbReference type="ARBA" id="ARBA00022723"/>
    </source>
</evidence>
<evidence type="ECO:0000256" key="5">
    <source>
        <dbReference type="ARBA" id="ARBA00023015"/>
    </source>
</evidence>
<feature type="compositionally biased region" description="Polar residues" evidence="10">
    <location>
        <begin position="150"/>
        <end position="160"/>
    </location>
</feature>
<evidence type="ECO:0000256" key="7">
    <source>
        <dbReference type="ARBA" id="ARBA00023163"/>
    </source>
</evidence>
<keyword evidence="4" id="KW-0862">Zinc</keyword>
<keyword evidence="3 9" id="KW-0863">Zinc-finger</keyword>
<dbReference type="Pfam" id="PF00320">
    <property type="entry name" value="GATA"/>
    <property type="match status" value="1"/>
</dbReference>
<feature type="region of interest" description="Disordered" evidence="10">
    <location>
        <begin position="1"/>
        <end position="29"/>
    </location>
</feature>
<evidence type="ECO:0000259" key="11">
    <source>
        <dbReference type="PROSITE" id="PS50114"/>
    </source>
</evidence>
<feature type="region of interest" description="Disordered" evidence="10">
    <location>
        <begin position="282"/>
        <end position="301"/>
    </location>
</feature>
<evidence type="ECO:0000256" key="3">
    <source>
        <dbReference type="ARBA" id="ARBA00022771"/>
    </source>
</evidence>
<name>A0A8S2SRL9_9BILA</name>
<feature type="domain" description="GATA-type" evidence="11">
    <location>
        <begin position="91"/>
        <end position="144"/>
    </location>
</feature>
<evidence type="ECO:0000313" key="12">
    <source>
        <dbReference type="EMBL" id="CAF4243023.1"/>
    </source>
</evidence>
<evidence type="ECO:0000256" key="10">
    <source>
        <dbReference type="SAM" id="MobiDB-lite"/>
    </source>
</evidence>
<dbReference type="AlphaFoldDB" id="A0A8S2SRL9"/>
<feature type="non-terminal residue" evidence="12">
    <location>
        <position position="319"/>
    </location>
</feature>
<accession>A0A8S2SRL9</accession>
<dbReference type="GO" id="GO:0045165">
    <property type="term" value="P:cell fate commitment"/>
    <property type="evidence" value="ECO:0007669"/>
    <property type="project" value="TreeGrafter"/>
</dbReference>
<dbReference type="PANTHER" id="PTHR10071">
    <property type="entry name" value="TRANSCRIPTION FACTOR GATA FAMILY MEMBER"/>
    <property type="match status" value="1"/>
</dbReference>
<dbReference type="EMBL" id="CAJOBJ010025752">
    <property type="protein sequence ID" value="CAF4243023.1"/>
    <property type="molecule type" value="Genomic_DNA"/>
</dbReference>
<dbReference type="InterPro" id="IPR039355">
    <property type="entry name" value="Transcription_factor_GATA"/>
</dbReference>
<comment type="caution">
    <text evidence="12">The sequence shown here is derived from an EMBL/GenBank/DDBJ whole genome shotgun (WGS) entry which is preliminary data.</text>
</comment>
<dbReference type="GO" id="GO:0045944">
    <property type="term" value="P:positive regulation of transcription by RNA polymerase II"/>
    <property type="evidence" value="ECO:0007669"/>
    <property type="project" value="TreeGrafter"/>
</dbReference>
<keyword evidence="6" id="KW-0238">DNA-binding</keyword>
<dbReference type="SUPFAM" id="SSF57716">
    <property type="entry name" value="Glucocorticoid receptor-like (DNA-binding domain)"/>
    <property type="match status" value="1"/>
</dbReference>
<dbReference type="PANTHER" id="PTHR10071:SF281">
    <property type="entry name" value="BOX A-BINDING FACTOR-RELATED"/>
    <property type="match status" value="1"/>
</dbReference>
<dbReference type="Proteomes" id="UP000681967">
    <property type="component" value="Unassembled WGS sequence"/>
</dbReference>
<sequence length="319" mass="34847">TTTSSSSSTTTAPSSRRNNPSKALSSFALGTSDSHYSPYPTMKINSNNGNDTNISQNQLPSFHRTQSDDIASSVNNTSTNSAHKQALSGARRSGLQCANCQTQNTTLWRRNSDGEPVCNACGLYYKLHQIARPLNMVKPGIQTRRRKPKSTNGSSSGANQNSKSKHNNKHINTTSSMKDPAPCASEPSLDYGLTTTHLGRPGTYPHDYNSVRNELFSQHPHSHLGHHRHNPYATELEQQHHRFSSQQSNVVQYQQHQQQQQSDMSSVVFDAELCAREIVSSPLSSTGSSITNHVANGEEHHSTVLPTIATTAATTDSQP</sequence>
<evidence type="ECO:0000256" key="8">
    <source>
        <dbReference type="ARBA" id="ARBA00023242"/>
    </source>
</evidence>
<evidence type="ECO:0000313" key="13">
    <source>
        <dbReference type="EMBL" id="CAF4308358.1"/>
    </source>
</evidence>
<dbReference type="GO" id="GO:0000122">
    <property type="term" value="P:negative regulation of transcription by RNA polymerase II"/>
    <property type="evidence" value="ECO:0007669"/>
    <property type="project" value="TreeGrafter"/>
</dbReference>
<gene>
    <name evidence="13" type="ORF">BYL167_LOCUS27771</name>
    <name evidence="12" type="ORF">GIL414_LOCUS23346</name>
</gene>
<evidence type="ECO:0000313" key="14">
    <source>
        <dbReference type="Proteomes" id="UP000681720"/>
    </source>
</evidence>
<evidence type="ECO:0000256" key="1">
    <source>
        <dbReference type="ARBA" id="ARBA00004123"/>
    </source>
</evidence>
<keyword evidence="2" id="KW-0479">Metal-binding</keyword>
<comment type="subcellular location">
    <subcellularLocation>
        <location evidence="1">Nucleus</location>
    </subcellularLocation>
</comment>
<dbReference type="InterPro" id="IPR013088">
    <property type="entry name" value="Znf_NHR/GATA"/>
</dbReference>
<dbReference type="Gene3D" id="3.30.50.10">
    <property type="entry name" value="Erythroid Transcription Factor GATA-1, subunit A"/>
    <property type="match status" value="1"/>
</dbReference>
<organism evidence="12 14">
    <name type="scientific">Rotaria magnacalcarata</name>
    <dbReference type="NCBI Taxonomy" id="392030"/>
    <lineage>
        <taxon>Eukaryota</taxon>
        <taxon>Metazoa</taxon>
        <taxon>Spiralia</taxon>
        <taxon>Gnathifera</taxon>
        <taxon>Rotifera</taxon>
        <taxon>Eurotatoria</taxon>
        <taxon>Bdelloidea</taxon>
        <taxon>Philodinida</taxon>
        <taxon>Philodinidae</taxon>
        <taxon>Rotaria</taxon>
    </lineage>
</organism>
<reference evidence="12" key="1">
    <citation type="submission" date="2021-02" db="EMBL/GenBank/DDBJ databases">
        <authorList>
            <person name="Nowell W R."/>
        </authorList>
    </citation>
    <scope>NUCLEOTIDE SEQUENCE</scope>
</reference>
<feature type="compositionally biased region" description="Polar residues" evidence="10">
    <location>
        <begin position="16"/>
        <end position="29"/>
    </location>
</feature>
<dbReference type="GO" id="GO:0008270">
    <property type="term" value="F:zinc ion binding"/>
    <property type="evidence" value="ECO:0007669"/>
    <property type="project" value="UniProtKB-KW"/>
</dbReference>
<protein>
    <recommendedName>
        <fullName evidence="11">GATA-type domain-containing protein</fullName>
    </recommendedName>
</protein>
<dbReference type="GO" id="GO:0000981">
    <property type="term" value="F:DNA-binding transcription factor activity, RNA polymerase II-specific"/>
    <property type="evidence" value="ECO:0007669"/>
    <property type="project" value="TreeGrafter"/>
</dbReference>
<keyword evidence="8" id="KW-0539">Nucleus</keyword>
<dbReference type="FunFam" id="3.30.50.10:FF:000032">
    <property type="entry name" value="Transcription factor GATA-3"/>
    <property type="match status" value="1"/>
</dbReference>
<dbReference type="CDD" id="cd00202">
    <property type="entry name" value="ZnF_GATA"/>
    <property type="match status" value="1"/>
</dbReference>
<dbReference type="SMART" id="SM00401">
    <property type="entry name" value="ZnF_GATA"/>
    <property type="match status" value="1"/>
</dbReference>
<dbReference type="Proteomes" id="UP000681720">
    <property type="component" value="Unassembled WGS sequence"/>
</dbReference>
<dbReference type="GO" id="GO:0005634">
    <property type="term" value="C:nucleus"/>
    <property type="evidence" value="ECO:0007669"/>
    <property type="project" value="UniProtKB-SubCell"/>
</dbReference>